<keyword evidence="3" id="KW-1185">Reference proteome</keyword>
<organism evidence="2 3">
    <name type="scientific">Popillia japonica</name>
    <name type="common">Japanese beetle</name>
    <dbReference type="NCBI Taxonomy" id="7064"/>
    <lineage>
        <taxon>Eukaryota</taxon>
        <taxon>Metazoa</taxon>
        <taxon>Ecdysozoa</taxon>
        <taxon>Arthropoda</taxon>
        <taxon>Hexapoda</taxon>
        <taxon>Insecta</taxon>
        <taxon>Pterygota</taxon>
        <taxon>Neoptera</taxon>
        <taxon>Endopterygota</taxon>
        <taxon>Coleoptera</taxon>
        <taxon>Polyphaga</taxon>
        <taxon>Scarabaeiformia</taxon>
        <taxon>Scarabaeidae</taxon>
        <taxon>Rutelinae</taxon>
        <taxon>Popillia</taxon>
    </lineage>
</organism>
<protein>
    <submittedName>
        <fullName evidence="2">Uncharacterized protein</fullName>
    </submittedName>
</protein>
<sequence length="86" mass="9047">MSRVRIFAQSHGYILGKCFPDDTNQGHSGQAAAMDTQLKSPDETAKAPSNERSSGILGQAAAVDTQLKSPDETAKAPSNERSSGLN</sequence>
<dbReference type="EMBL" id="JASPKY010000025">
    <property type="protein sequence ID" value="KAK9751809.1"/>
    <property type="molecule type" value="Genomic_DNA"/>
</dbReference>
<evidence type="ECO:0000313" key="3">
    <source>
        <dbReference type="Proteomes" id="UP001458880"/>
    </source>
</evidence>
<dbReference type="Proteomes" id="UP001458880">
    <property type="component" value="Unassembled WGS sequence"/>
</dbReference>
<evidence type="ECO:0000256" key="1">
    <source>
        <dbReference type="SAM" id="MobiDB-lite"/>
    </source>
</evidence>
<accession>A0AAW1MZJ5</accession>
<comment type="caution">
    <text evidence="2">The sequence shown here is derived from an EMBL/GenBank/DDBJ whole genome shotgun (WGS) entry which is preliminary data.</text>
</comment>
<gene>
    <name evidence="2" type="ORF">QE152_g4653</name>
</gene>
<name>A0AAW1MZJ5_POPJA</name>
<dbReference type="AlphaFoldDB" id="A0AAW1MZJ5"/>
<reference evidence="2 3" key="1">
    <citation type="journal article" date="2024" name="BMC Genomics">
        <title>De novo assembly and annotation of Popillia japonica's genome with initial clues to its potential as an invasive pest.</title>
        <authorList>
            <person name="Cucini C."/>
            <person name="Boschi S."/>
            <person name="Funari R."/>
            <person name="Cardaioli E."/>
            <person name="Iannotti N."/>
            <person name="Marturano G."/>
            <person name="Paoli F."/>
            <person name="Bruttini M."/>
            <person name="Carapelli A."/>
            <person name="Frati F."/>
            <person name="Nardi F."/>
        </authorList>
    </citation>
    <scope>NUCLEOTIDE SEQUENCE [LARGE SCALE GENOMIC DNA]</scope>
    <source>
        <strain evidence="2">DMR45628</strain>
    </source>
</reference>
<evidence type="ECO:0000313" key="2">
    <source>
        <dbReference type="EMBL" id="KAK9751809.1"/>
    </source>
</evidence>
<feature type="region of interest" description="Disordered" evidence="1">
    <location>
        <begin position="18"/>
        <end position="86"/>
    </location>
</feature>
<proteinExistence type="predicted"/>